<dbReference type="SMART" id="SM00239">
    <property type="entry name" value="C2"/>
    <property type="match status" value="2"/>
</dbReference>
<dbReference type="EMBL" id="RRYP01005296">
    <property type="protein sequence ID" value="TNV82162.1"/>
    <property type="molecule type" value="Genomic_DNA"/>
</dbReference>
<dbReference type="InterPro" id="IPR035892">
    <property type="entry name" value="C2_domain_sf"/>
</dbReference>
<evidence type="ECO:0000256" key="3">
    <source>
        <dbReference type="SAM" id="MobiDB-lite"/>
    </source>
</evidence>
<dbReference type="PANTHER" id="PTHR46502:SF2">
    <property type="entry name" value="16 KDA PHLOEM PROTEIN 2"/>
    <property type="match status" value="1"/>
</dbReference>
<dbReference type="PROSITE" id="PS50004">
    <property type="entry name" value="C2"/>
    <property type="match status" value="2"/>
</dbReference>
<dbReference type="SUPFAM" id="SSF49562">
    <property type="entry name" value="C2 domain (Calcium/lipid-binding domain, CaLB)"/>
    <property type="match status" value="2"/>
</dbReference>
<dbReference type="Gene3D" id="2.60.40.150">
    <property type="entry name" value="C2 domain"/>
    <property type="match status" value="2"/>
</dbReference>
<accession>A0A8J8NUC7</accession>
<dbReference type="AlphaFoldDB" id="A0A8J8NUC7"/>
<feature type="compositionally biased region" description="Low complexity" evidence="3">
    <location>
        <begin position="465"/>
        <end position="476"/>
    </location>
</feature>
<comment type="caution">
    <text evidence="5">The sequence shown here is derived from an EMBL/GenBank/DDBJ whole genome shotgun (WGS) entry which is preliminary data.</text>
</comment>
<feature type="domain" description="C2" evidence="4">
    <location>
        <begin position="258"/>
        <end position="376"/>
    </location>
</feature>
<evidence type="ECO:0000313" key="6">
    <source>
        <dbReference type="Proteomes" id="UP000785679"/>
    </source>
</evidence>
<proteinExistence type="predicted"/>
<keyword evidence="6" id="KW-1185">Reference proteome</keyword>
<sequence length="682" mass="76208">MEGNASSKYIFNYWLINKAFRMNKKTTIVQLPILPSGGTQKQLLSKKGTSLQNLNPHIFHSQTKLPSKPQPQTLKMKIVEGRLFRNTELFGQMDPFLVIQHDGHSYKTKVIQAGGKTPVWNETFEIAIDGPGDKITIKCYDEDLIMDDFVGEGQFNARALCPIEEGIHKEWYLLKYEGKKAAEVLIETEIVHADHQFEAKKVDSEVAGDIPIEEVVNKAGQDTLQVSKGKEKDGVKTVETSPKIAKVEKKTNSKDLDDIHNLEDSHWKDDDAAPQKNGVLKILIVRGRLFRDTEIMGHMDPFIQLTMNGQVKKTSAIDDGGKRPVWNQSFEYVVNTLDDLLEIKCYDEDVFTNDLVGECSIKVGELCGNDLEHQSAIRKWITLFYDKKKSAEIQIDVKYVPPAALQRFASDELPEKPVVLPQITNKENNSKDVQNLLNQVITALPTKKQLASNPSSPTLPQVGGSSLSTQESQLQLPHNSSSSILATQKFRASILNKLGGGGPATPQKQSQQNIQDILQAARQTTMGRGNINGQSPLQQYNLETQQSTRFPMMQGQGVVNGLGQKLGSMINQGGRNPLMTASLDFGQSQRQMSGFGTPVSNNGMGSNTNQMGMQRMQSNYQMTGLVNNSQQLSRNFSMFRKSQIPSGMLYNTMEPQSPPPFLYMVNSSDKNRELWQRVPDRF</sequence>
<dbReference type="GO" id="GO:0046872">
    <property type="term" value="F:metal ion binding"/>
    <property type="evidence" value="ECO:0007669"/>
    <property type="project" value="UniProtKB-KW"/>
</dbReference>
<keyword evidence="1" id="KW-0479">Metal-binding</keyword>
<name>A0A8J8NUC7_HALGN</name>
<keyword evidence="2" id="KW-0106">Calcium</keyword>
<reference evidence="5" key="1">
    <citation type="submission" date="2019-06" db="EMBL/GenBank/DDBJ databases">
        <authorList>
            <person name="Zheng W."/>
        </authorList>
    </citation>
    <scope>NUCLEOTIDE SEQUENCE</scope>
    <source>
        <strain evidence="5">QDHG01</strain>
    </source>
</reference>
<evidence type="ECO:0000256" key="2">
    <source>
        <dbReference type="ARBA" id="ARBA00022837"/>
    </source>
</evidence>
<evidence type="ECO:0000313" key="5">
    <source>
        <dbReference type="EMBL" id="TNV82162.1"/>
    </source>
</evidence>
<evidence type="ECO:0000259" key="4">
    <source>
        <dbReference type="PROSITE" id="PS50004"/>
    </source>
</evidence>
<dbReference type="CDD" id="cd00030">
    <property type="entry name" value="C2"/>
    <property type="match status" value="2"/>
</dbReference>
<dbReference type="OrthoDB" id="419768at2759"/>
<feature type="compositionally biased region" description="Polar residues" evidence="3">
    <location>
        <begin position="449"/>
        <end position="459"/>
    </location>
</feature>
<dbReference type="Pfam" id="PF00168">
    <property type="entry name" value="C2"/>
    <property type="match status" value="2"/>
</dbReference>
<evidence type="ECO:0000256" key="1">
    <source>
        <dbReference type="ARBA" id="ARBA00022723"/>
    </source>
</evidence>
<dbReference type="Proteomes" id="UP000785679">
    <property type="component" value="Unassembled WGS sequence"/>
</dbReference>
<organism evidence="5 6">
    <name type="scientific">Halteria grandinella</name>
    <dbReference type="NCBI Taxonomy" id="5974"/>
    <lineage>
        <taxon>Eukaryota</taxon>
        <taxon>Sar</taxon>
        <taxon>Alveolata</taxon>
        <taxon>Ciliophora</taxon>
        <taxon>Intramacronucleata</taxon>
        <taxon>Spirotrichea</taxon>
        <taxon>Stichotrichia</taxon>
        <taxon>Sporadotrichida</taxon>
        <taxon>Halteriidae</taxon>
        <taxon>Halteria</taxon>
    </lineage>
</organism>
<gene>
    <name evidence="5" type="ORF">FGO68_gene4454</name>
</gene>
<dbReference type="InterPro" id="IPR000008">
    <property type="entry name" value="C2_dom"/>
</dbReference>
<protein>
    <recommendedName>
        <fullName evidence="4">C2 domain-containing protein</fullName>
    </recommendedName>
</protein>
<feature type="region of interest" description="Disordered" evidence="3">
    <location>
        <begin position="448"/>
        <end position="482"/>
    </location>
</feature>
<feature type="domain" description="C2" evidence="4">
    <location>
        <begin position="54"/>
        <end position="172"/>
    </location>
</feature>
<dbReference type="PANTHER" id="PTHR46502">
    <property type="entry name" value="C2 DOMAIN-CONTAINING"/>
    <property type="match status" value="1"/>
</dbReference>